<gene>
    <name evidence="1" type="ORF">FCALED_LOCUS7748</name>
</gene>
<comment type="caution">
    <text evidence="1">The sequence shown here is derived from an EMBL/GenBank/DDBJ whole genome shotgun (WGS) entry which is preliminary data.</text>
</comment>
<name>A0A9N9G8A4_9GLOM</name>
<accession>A0A9N9G8A4</accession>
<protein>
    <submittedName>
        <fullName evidence="1">5502_t:CDS:1</fullName>
    </submittedName>
</protein>
<dbReference type="AlphaFoldDB" id="A0A9N9G8A4"/>
<sequence>TVIESCTPTETLKRRHYRDNDRYNCKNCKATKTVTIIPTVTVCATCCSTPGGPGFQNKIHDITGGGVIVIRDDLLTDTDCCKACLADPECIQWSFPGSCGLQFNTPNFDLCTRPVNETPFSAGIIHCSGDSGNCLA</sequence>
<keyword evidence="2" id="KW-1185">Reference proteome</keyword>
<evidence type="ECO:0000313" key="1">
    <source>
        <dbReference type="EMBL" id="CAG8584057.1"/>
    </source>
</evidence>
<reference evidence="1" key="1">
    <citation type="submission" date="2021-06" db="EMBL/GenBank/DDBJ databases">
        <authorList>
            <person name="Kallberg Y."/>
            <person name="Tangrot J."/>
            <person name="Rosling A."/>
        </authorList>
    </citation>
    <scope>NUCLEOTIDE SEQUENCE</scope>
    <source>
        <strain evidence="1">UK204</strain>
    </source>
</reference>
<evidence type="ECO:0000313" key="2">
    <source>
        <dbReference type="Proteomes" id="UP000789570"/>
    </source>
</evidence>
<proteinExistence type="predicted"/>
<dbReference type="OrthoDB" id="2319866at2759"/>
<feature type="non-terminal residue" evidence="1">
    <location>
        <position position="1"/>
    </location>
</feature>
<dbReference type="Proteomes" id="UP000789570">
    <property type="component" value="Unassembled WGS sequence"/>
</dbReference>
<dbReference type="EMBL" id="CAJVPQ010002116">
    <property type="protein sequence ID" value="CAG8584057.1"/>
    <property type="molecule type" value="Genomic_DNA"/>
</dbReference>
<organism evidence="1 2">
    <name type="scientific">Funneliformis caledonium</name>
    <dbReference type="NCBI Taxonomy" id="1117310"/>
    <lineage>
        <taxon>Eukaryota</taxon>
        <taxon>Fungi</taxon>
        <taxon>Fungi incertae sedis</taxon>
        <taxon>Mucoromycota</taxon>
        <taxon>Glomeromycotina</taxon>
        <taxon>Glomeromycetes</taxon>
        <taxon>Glomerales</taxon>
        <taxon>Glomeraceae</taxon>
        <taxon>Funneliformis</taxon>
    </lineage>
</organism>